<keyword evidence="1" id="KW-0732">Signal</keyword>
<gene>
    <name evidence="3" type="ORF">GQX73_g4485</name>
</gene>
<dbReference type="EMBL" id="WUBL01000041">
    <property type="protein sequence ID" value="KAF2969091.1"/>
    <property type="molecule type" value="Genomic_DNA"/>
</dbReference>
<feature type="domain" description="Lipocalin-like" evidence="2">
    <location>
        <begin position="12"/>
        <end position="140"/>
    </location>
</feature>
<evidence type="ECO:0000259" key="2">
    <source>
        <dbReference type="Pfam" id="PF13924"/>
    </source>
</evidence>
<dbReference type="Proteomes" id="UP000481858">
    <property type="component" value="Unassembled WGS sequence"/>
</dbReference>
<dbReference type="AlphaFoldDB" id="A0A7C8MTI3"/>
<keyword evidence="4" id="KW-1185">Reference proteome</keyword>
<organism evidence="3 4">
    <name type="scientific">Xylaria multiplex</name>
    <dbReference type="NCBI Taxonomy" id="323545"/>
    <lineage>
        <taxon>Eukaryota</taxon>
        <taxon>Fungi</taxon>
        <taxon>Dikarya</taxon>
        <taxon>Ascomycota</taxon>
        <taxon>Pezizomycotina</taxon>
        <taxon>Sordariomycetes</taxon>
        <taxon>Xylariomycetidae</taxon>
        <taxon>Xylariales</taxon>
        <taxon>Xylariaceae</taxon>
        <taxon>Xylaria</taxon>
    </lineage>
</organism>
<evidence type="ECO:0000256" key="1">
    <source>
        <dbReference type="SAM" id="SignalP"/>
    </source>
</evidence>
<dbReference type="InParanoid" id="A0A7C8MTI3"/>
<evidence type="ECO:0000313" key="4">
    <source>
        <dbReference type="Proteomes" id="UP000481858"/>
    </source>
</evidence>
<feature type="chain" id="PRO_5028814905" description="Lipocalin-like domain-containing protein" evidence="1">
    <location>
        <begin position="21"/>
        <end position="180"/>
    </location>
</feature>
<evidence type="ECO:0000313" key="3">
    <source>
        <dbReference type="EMBL" id="KAF2969091.1"/>
    </source>
</evidence>
<reference evidence="3 4" key="1">
    <citation type="submission" date="2019-12" db="EMBL/GenBank/DDBJ databases">
        <title>Draft genome sequence of the ascomycete Xylaria multiplex DSM 110363.</title>
        <authorList>
            <person name="Buettner E."/>
            <person name="Kellner H."/>
        </authorList>
    </citation>
    <scope>NUCLEOTIDE SEQUENCE [LARGE SCALE GENOMIC DNA]</scope>
    <source>
        <strain evidence="3 4">DSM 110363</strain>
    </source>
</reference>
<feature type="signal peptide" evidence="1">
    <location>
        <begin position="1"/>
        <end position="20"/>
    </location>
</feature>
<dbReference type="Pfam" id="PF13924">
    <property type="entry name" value="Lipocalin_5"/>
    <property type="match status" value="1"/>
</dbReference>
<name>A0A7C8MTI3_9PEZI</name>
<comment type="caution">
    <text evidence="3">The sequence shown here is derived from an EMBL/GenBank/DDBJ whole genome shotgun (WGS) entry which is preliminary data.</text>
</comment>
<sequence length="180" mass="19897">MVKSCKALNCFIGAWVIINATLTNKTTDDPIPEWHSVHPGGISLYTQSGYSSFTITANDTTQSDFRPRELSLPAHPNDPDSRWALVGKHSLTAGGPFELSCEPGGHWGHHGPAGYMLNHYTTATLPSWVGVSVNSTYNFYNTCKIHVLLTSFGDLLETVYYRRLPDHTVPIPKTESEFSD</sequence>
<protein>
    <recommendedName>
        <fullName evidence="2">Lipocalin-like domain-containing protein</fullName>
    </recommendedName>
</protein>
<proteinExistence type="predicted"/>
<dbReference type="OrthoDB" id="3904217at2759"/>
<dbReference type="InterPro" id="IPR024311">
    <property type="entry name" value="Lipocalin-like"/>
</dbReference>
<accession>A0A7C8MTI3</accession>